<sequence length="197" mass="22862">MEQAIWTISTQNDFLRMRTTRVKSFTDEVRQLFTDLFDTWPTVAAYGIAAPQIGSPRRVFIWKGITMQDPEIIINPKIIRARGELKDYDGCLSVPGIYGPTRRAEYIELSGTDINGQPWRRGFEGFDARIIQHEVDHLEGVLFIDRIDSLDDLYTLEELSERGKDGQPQYEKKPLTDDLRHFIESRRRPLPGHALIW</sequence>
<dbReference type="GO" id="GO:0042586">
    <property type="term" value="F:peptide deformylase activity"/>
    <property type="evidence" value="ECO:0007669"/>
    <property type="project" value="UniProtKB-UniRule"/>
</dbReference>
<dbReference type="InterPro" id="IPR036821">
    <property type="entry name" value="Peptide_deformylase_sf"/>
</dbReference>
<dbReference type="NCBIfam" id="TIGR00079">
    <property type="entry name" value="pept_deformyl"/>
    <property type="match status" value="1"/>
</dbReference>
<name>A0A1W1WLQ5_SULTA</name>
<organism evidence="4 5">
    <name type="scientific">Sulfobacillus thermosulfidooxidans (strain DSM 9293 / VKM B-1269 / AT-1)</name>
    <dbReference type="NCBI Taxonomy" id="929705"/>
    <lineage>
        <taxon>Bacteria</taxon>
        <taxon>Bacillati</taxon>
        <taxon>Bacillota</taxon>
        <taxon>Clostridia</taxon>
        <taxon>Eubacteriales</taxon>
        <taxon>Clostridiales Family XVII. Incertae Sedis</taxon>
        <taxon>Sulfobacillus</taxon>
    </lineage>
</organism>
<feature type="active site" evidence="3">
    <location>
        <position position="134"/>
    </location>
</feature>
<evidence type="ECO:0000313" key="4">
    <source>
        <dbReference type="EMBL" id="SMC07244.1"/>
    </source>
</evidence>
<dbReference type="PANTHER" id="PTHR10458">
    <property type="entry name" value="PEPTIDE DEFORMYLASE"/>
    <property type="match status" value="1"/>
</dbReference>
<evidence type="ECO:0000256" key="2">
    <source>
        <dbReference type="ARBA" id="ARBA00023004"/>
    </source>
</evidence>
<keyword evidence="3" id="KW-0378">Hydrolase</keyword>
<proteinExistence type="inferred from homology"/>
<evidence type="ECO:0000256" key="3">
    <source>
        <dbReference type="HAMAP-Rule" id="MF_00163"/>
    </source>
</evidence>
<dbReference type="EC" id="3.5.1.88" evidence="3"/>
<dbReference type="HAMAP" id="MF_00163">
    <property type="entry name" value="Pep_deformylase"/>
    <property type="match status" value="1"/>
</dbReference>
<evidence type="ECO:0000313" key="5">
    <source>
        <dbReference type="Proteomes" id="UP000192660"/>
    </source>
</evidence>
<dbReference type="SUPFAM" id="SSF56420">
    <property type="entry name" value="Peptide deformylase"/>
    <property type="match status" value="1"/>
</dbReference>
<keyword evidence="3" id="KW-0648">Protein biosynthesis</keyword>
<dbReference type="Pfam" id="PF01327">
    <property type="entry name" value="Pep_deformylase"/>
    <property type="match status" value="1"/>
</dbReference>
<dbReference type="InterPro" id="IPR023635">
    <property type="entry name" value="Peptide_deformylase"/>
</dbReference>
<dbReference type="PRINTS" id="PR01576">
    <property type="entry name" value="PDEFORMYLASE"/>
</dbReference>
<dbReference type="Proteomes" id="UP000192660">
    <property type="component" value="Unassembled WGS sequence"/>
</dbReference>
<feature type="binding site" evidence="3">
    <location>
        <position position="137"/>
    </location>
    <ligand>
        <name>Fe cation</name>
        <dbReference type="ChEBI" id="CHEBI:24875"/>
    </ligand>
</feature>
<feature type="binding site" evidence="3">
    <location>
        <position position="133"/>
    </location>
    <ligand>
        <name>Fe cation</name>
        <dbReference type="ChEBI" id="CHEBI:24875"/>
    </ligand>
</feature>
<dbReference type="CDD" id="cd00487">
    <property type="entry name" value="Pep_deformylase"/>
    <property type="match status" value="1"/>
</dbReference>
<dbReference type="Gene3D" id="3.90.45.10">
    <property type="entry name" value="Peptide deformylase"/>
    <property type="match status" value="1"/>
</dbReference>
<keyword evidence="3" id="KW-0479">Metal-binding</keyword>
<dbReference type="EMBL" id="FWWY01000001">
    <property type="protein sequence ID" value="SMC07244.1"/>
    <property type="molecule type" value="Genomic_DNA"/>
</dbReference>
<dbReference type="PIRSF" id="PIRSF004749">
    <property type="entry name" value="Pep_def"/>
    <property type="match status" value="1"/>
</dbReference>
<evidence type="ECO:0000256" key="1">
    <source>
        <dbReference type="ARBA" id="ARBA00010759"/>
    </source>
</evidence>
<accession>A0A1W1WLQ5</accession>
<protein>
    <recommendedName>
        <fullName evidence="3">Peptide deformylase</fullName>
        <shortName evidence="3">PDF</shortName>
        <ecNumber evidence="3">3.5.1.88</ecNumber>
    </recommendedName>
    <alternativeName>
        <fullName evidence="3">Polypeptide deformylase</fullName>
    </alternativeName>
</protein>
<feature type="binding site" evidence="3">
    <location>
        <position position="91"/>
    </location>
    <ligand>
        <name>Fe cation</name>
        <dbReference type="ChEBI" id="CHEBI:24875"/>
    </ligand>
</feature>
<keyword evidence="2 3" id="KW-0408">Iron</keyword>
<comment type="cofactor">
    <cofactor evidence="3">
        <name>Fe(2+)</name>
        <dbReference type="ChEBI" id="CHEBI:29033"/>
    </cofactor>
    <text evidence="3">Binds 1 Fe(2+) ion.</text>
</comment>
<comment type="function">
    <text evidence="3">Removes the formyl group from the N-terminal Met of newly synthesized proteins. Requires at least a dipeptide for an efficient rate of reaction. N-terminal L-methionine is a prerequisite for activity but the enzyme has broad specificity at other positions.</text>
</comment>
<dbReference type="RefSeq" id="WP_020374789.1">
    <property type="nucleotide sequence ID" value="NZ_FWWY01000001.1"/>
</dbReference>
<comment type="catalytic activity">
    <reaction evidence="3">
        <text>N-terminal N-formyl-L-methionyl-[peptide] + H2O = N-terminal L-methionyl-[peptide] + formate</text>
        <dbReference type="Rhea" id="RHEA:24420"/>
        <dbReference type="Rhea" id="RHEA-COMP:10639"/>
        <dbReference type="Rhea" id="RHEA-COMP:10640"/>
        <dbReference type="ChEBI" id="CHEBI:15377"/>
        <dbReference type="ChEBI" id="CHEBI:15740"/>
        <dbReference type="ChEBI" id="CHEBI:49298"/>
        <dbReference type="ChEBI" id="CHEBI:64731"/>
        <dbReference type="EC" id="3.5.1.88"/>
    </reaction>
</comment>
<dbReference type="AlphaFoldDB" id="A0A1W1WLQ5"/>
<reference evidence="5" key="1">
    <citation type="submission" date="2017-04" db="EMBL/GenBank/DDBJ databases">
        <authorList>
            <person name="Varghese N."/>
            <person name="Submissions S."/>
        </authorList>
    </citation>
    <scope>NUCLEOTIDE SEQUENCE [LARGE SCALE GENOMIC DNA]</scope>
    <source>
        <strain evidence="5">DSM 9293</strain>
    </source>
</reference>
<dbReference type="NCBIfam" id="NF001159">
    <property type="entry name" value="PRK00150.1-3"/>
    <property type="match status" value="1"/>
</dbReference>
<dbReference type="PANTHER" id="PTHR10458:SF22">
    <property type="entry name" value="PEPTIDE DEFORMYLASE"/>
    <property type="match status" value="1"/>
</dbReference>
<comment type="similarity">
    <text evidence="1 3">Belongs to the polypeptide deformylase family.</text>
</comment>
<dbReference type="GO" id="GO:0046872">
    <property type="term" value="F:metal ion binding"/>
    <property type="evidence" value="ECO:0007669"/>
    <property type="project" value="UniProtKB-KW"/>
</dbReference>
<dbReference type="STRING" id="28034.BFX07_06770"/>
<gene>
    <name evidence="3" type="primary">def</name>
    <name evidence="4" type="ORF">SAMN00768000_3286</name>
</gene>
<keyword evidence="5" id="KW-1185">Reference proteome</keyword>
<dbReference type="GO" id="GO:0006412">
    <property type="term" value="P:translation"/>
    <property type="evidence" value="ECO:0007669"/>
    <property type="project" value="UniProtKB-UniRule"/>
</dbReference>